<sequence>MKDRKVRVMAHELADSVDYRDLANYVAEQEEEPEKFRRHVWLTRLAFAKLRRKIKSALRGVRSGRKKINLYRKLRKAMPAFSKALSLNI</sequence>
<name>A0A1G2JEK9_9BACT</name>
<evidence type="ECO:0000313" key="1">
    <source>
        <dbReference type="EMBL" id="OGZ85564.1"/>
    </source>
</evidence>
<dbReference type="Proteomes" id="UP000177751">
    <property type="component" value="Unassembled WGS sequence"/>
</dbReference>
<protein>
    <submittedName>
        <fullName evidence="1">Uncharacterized protein</fullName>
    </submittedName>
</protein>
<dbReference type="AlphaFoldDB" id="A0A1G2JEK9"/>
<comment type="caution">
    <text evidence="1">The sequence shown here is derived from an EMBL/GenBank/DDBJ whole genome shotgun (WGS) entry which is preliminary data.</text>
</comment>
<dbReference type="STRING" id="1802229.A2401_02295"/>
<gene>
    <name evidence="1" type="ORF">A2401_02295</name>
</gene>
<evidence type="ECO:0000313" key="2">
    <source>
        <dbReference type="Proteomes" id="UP000177751"/>
    </source>
</evidence>
<reference evidence="1 2" key="1">
    <citation type="journal article" date="2016" name="Nat. Commun.">
        <title>Thousands of microbial genomes shed light on interconnected biogeochemical processes in an aquifer system.</title>
        <authorList>
            <person name="Anantharaman K."/>
            <person name="Brown C.T."/>
            <person name="Hug L.A."/>
            <person name="Sharon I."/>
            <person name="Castelle C.J."/>
            <person name="Probst A.J."/>
            <person name="Thomas B.C."/>
            <person name="Singh A."/>
            <person name="Wilkins M.J."/>
            <person name="Karaoz U."/>
            <person name="Brodie E.L."/>
            <person name="Williams K.H."/>
            <person name="Hubbard S.S."/>
            <person name="Banfield J.F."/>
        </authorList>
    </citation>
    <scope>NUCLEOTIDE SEQUENCE [LARGE SCALE GENOMIC DNA]</scope>
</reference>
<proteinExistence type="predicted"/>
<organism evidence="1 2">
    <name type="scientific">Candidatus Staskawiczbacteria bacterium RIFOXYC1_FULL_38_18</name>
    <dbReference type="NCBI Taxonomy" id="1802229"/>
    <lineage>
        <taxon>Bacteria</taxon>
        <taxon>Candidatus Staskawicziibacteriota</taxon>
    </lineage>
</organism>
<dbReference type="EMBL" id="MHPP01000001">
    <property type="protein sequence ID" value="OGZ85564.1"/>
    <property type="molecule type" value="Genomic_DNA"/>
</dbReference>
<accession>A0A1G2JEK9</accession>